<organism evidence="3 4">
    <name type="scientific">Deinococcus roseus</name>
    <dbReference type="NCBI Taxonomy" id="392414"/>
    <lineage>
        <taxon>Bacteria</taxon>
        <taxon>Thermotogati</taxon>
        <taxon>Deinococcota</taxon>
        <taxon>Deinococci</taxon>
        <taxon>Deinococcales</taxon>
        <taxon>Deinococcaceae</taxon>
        <taxon>Deinococcus</taxon>
    </lineage>
</organism>
<dbReference type="InterPro" id="IPR005303">
    <property type="entry name" value="MOCOS_middle"/>
</dbReference>
<gene>
    <name evidence="3" type="ORF">GCM10008938_16930</name>
</gene>
<dbReference type="RefSeq" id="WP_189002240.1">
    <property type="nucleotide sequence ID" value="NZ_BMOD01000004.1"/>
</dbReference>
<reference evidence="4" key="1">
    <citation type="journal article" date="2019" name="Int. J. Syst. Evol. Microbiol.">
        <title>The Global Catalogue of Microorganisms (GCM) 10K type strain sequencing project: providing services to taxonomists for standard genome sequencing and annotation.</title>
        <authorList>
            <consortium name="The Broad Institute Genomics Platform"/>
            <consortium name="The Broad Institute Genome Sequencing Center for Infectious Disease"/>
            <person name="Wu L."/>
            <person name="Ma J."/>
        </authorList>
    </citation>
    <scope>NUCLEOTIDE SEQUENCE [LARGE SCALE GENOMIC DNA]</scope>
    <source>
        <strain evidence="4">JCM 14370</strain>
    </source>
</reference>
<dbReference type="SUPFAM" id="SSF50800">
    <property type="entry name" value="PK beta-barrel domain-like"/>
    <property type="match status" value="1"/>
</dbReference>
<dbReference type="PROSITE" id="PS51340">
    <property type="entry name" value="MOSC"/>
    <property type="match status" value="1"/>
</dbReference>
<accession>A0ABQ2CXU9</accession>
<dbReference type="PANTHER" id="PTHR36930:SF1">
    <property type="entry name" value="MOSC DOMAIN-CONTAINING PROTEIN"/>
    <property type="match status" value="1"/>
</dbReference>
<dbReference type="EMBL" id="BMOD01000004">
    <property type="protein sequence ID" value="GGJ31354.1"/>
    <property type="molecule type" value="Genomic_DNA"/>
</dbReference>
<feature type="compositionally biased region" description="Polar residues" evidence="1">
    <location>
        <begin position="268"/>
        <end position="277"/>
    </location>
</feature>
<feature type="region of interest" description="Disordered" evidence="1">
    <location>
        <begin position="263"/>
        <end position="284"/>
    </location>
</feature>
<name>A0ABQ2CXU9_9DEIO</name>
<dbReference type="Pfam" id="PF03473">
    <property type="entry name" value="MOSC"/>
    <property type="match status" value="1"/>
</dbReference>
<dbReference type="InterPro" id="IPR052716">
    <property type="entry name" value="MOSC_domain"/>
</dbReference>
<dbReference type="SUPFAM" id="SSF141673">
    <property type="entry name" value="MOSC N-terminal domain-like"/>
    <property type="match status" value="1"/>
</dbReference>
<keyword evidence="4" id="KW-1185">Reference proteome</keyword>
<evidence type="ECO:0000313" key="3">
    <source>
        <dbReference type="EMBL" id="GGJ31354.1"/>
    </source>
</evidence>
<evidence type="ECO:0000259" key="2">
    <source>
        <dbReference type="PROSITE" id="PS51340"/>
    </source>
</evidence>
<feature type="domain" description="MOSC" evidence="2">
    <location>
        <begin position="114"/>
        <end position="273"/>
    </location>
</feature>
<protein>
    <recommendedName>
        <fullName evidence="2">MOSC domain-containing protein</fullName>
    </recommendedName>
</protein>
<dbReference type="InterPro" id="IPR005302">
    <property type="entry name" value="MoCF_Sase_C"/>
</dbReference>
<dbReference type="Proteomes" id="UP000632222">
    <property type="component" value="Unassembled WGS sequence"/>
</dbReference>
<comment type="caution">
    <text evidence="3">The sequence shown here is derived from an EMBL/GenBank/DDBJ whole genome shotgun (WGS) entry which is preliminary data.</text>
</comment>
<dbReference type="Pfam" id="PF03476">
    <property type="entry name" value="MOSC_N"/>
    <property type="match status" value="1"/>
</dbReference>
<dbReference type="PANTHER" id="PTHR36930">
    <property type="entry name" value="METAL-SULFUR CLUSTER BIOSYNTHESIS PROTEINS YUAD-RELATED"/>
    <property type="match status" value="1"/>
</dbReference>
<proteinExistence type="predicted"/>
<evidence type="ECO:0000256" key="1">
    <source>
        <dbReference type="SAM" id="MobiDB-lite"/>
    </source>
</evidence>
<evidence type="ECO:0000313" key="4">
    <source>
        <dbReference type="Proteomes" id="UP000632222"/>
    </source>
</evidence>
<sequence>MTEPLPQNPIQPVSLWIYPIKSCAGIEVSSAHITPESGLAGDRDWIIVDHEDQQIWMGGNHQMALIQPHFDGSEMVLRASGKSDLRVPLNPAGQPCQARIWNDIDKVNETFSGQEAGEKAALWLSEVLGQTARLVKLGEEGITRKALLPLHVVSLASLRKLNQQLSEKGHPAVEHQRFRANLVIDHPELEPFAEEGFSELHWSEGSLILEMTGNCIRCIMPNVNPEDATAGREPLASVTALSRERQQKNPIFGVYAKAKSAGVLTRGQPGTATTKPISSDFPPA</sequence>
<dbReference type="InterPro" id="IPR011037">
    <property type="entry name" value="Pyrv_Knase-like_insert_dom_sf"/>
</dbReference>